<gene>
    <name evidence="1" type="ORF">O9570_26725</name>
</gene>
<comment type="caution">
    <text evidence="1">The sequence shown here is derived from an EMBL/GenBank/DDBJ whole genome shotgun (WGS) entry which is preliminary data.</text>
</comment>
<evidence type="ECO:0000313" key="1">
    <source>
        <dbReference type="EMBL" id="MCZ8405076.1"/>
    </source>
</evidence>
<dbReference type="RefSeq" id="WP_131728714.1">
    <property type="nucleotide sequence ID" value="NZ_CYTI01000007.1"/>
</dbReference>
<protein>
    <submittedName>
        <fullName evidence="1">Uncharacterized protein</fullName>
    </submittedName>
</protein>
<accession>A0A9X3R6W5</accession>
<evidence type="ECO:0000313" key="2">
    <source>
        <dbReference type="Proteomes" id="UP001141992"/>
    </source>
</evidence>
<reference evidence="1" key="1">
    <citation type="submission" date="2022-12" db="EMBL/GenBank/DDBJ databases">
        <authorList>
            <person name="Voronina O.L."/>
            <person name="Kunda M.S."/>
            <person name="Ryzhova N."/>
            <person name="Aksenova E.I."/>
        </authorList>
    </citation>
    <scope>NUCLEOTIDE SEQUENCE</scope>
    <source>
        <strain evidence="1">SCCH136:Ach223948</strain>
    </source>
</reference>
<organism evidence="1 2">
    <name type="scientific">Alcaligenes xylosoxydans xylosoxydans</name>
    <name type="common">Achromobacter xylosoxidans</name>
    <dbReference type="NCBI Taxonomy" id="85698"/>
    <lineage>
        <taxon>Bacteria</taxon>
        <taxon>Pseudomonadati</taxon>
        <taxon>Pseudomonadota</taxon>
        <taxon>Betaproteobacteria</taxon>
        <taxon>Burkholderiales</taxon>
        <taxon>Alcaligenaceae</taxon>
        <taxon>Achromobacter</taxon>
    </lineage>
</organism>
<proteinExistence type="predicted"/>
<dbReference type="Proteomes" id="UP001141992">
    <property type="component" value="Unassembled WGS sequence"/>
</dbReference>
<sequence>MLSSLSQSLAGSVHHVVQASGKAVLNSGTKLFKPGNVVQQLLKRDYHVVASPTLKNSSGNVTSTGHINFRFTPEEQQRGLPPSLGHVMGPGTPEFKRTKELVSGILPNGEAFTVMSHSGPGKVSGQDKVQPLCKSSYIDMGDLDDETAEMFKTLSKQPIFVSYETSGKEGKNCVAAVAHVLKQVGIDVQPHMHQTPDGYLQDLSQALGKEIIGPNGGPK</sequence>
<dbReference type="AlphaFoldDB" id="A0A9X3R6W5"/>
<dbReference type="EMBL" id="JAPZVI010000033">
    <property type="protein sequence ID" value="MCZ8405076.1"/>
    <property type="molecule type" value="Genomic_DNA"/>
</dbReference>
<name>A0A9X3R6W5_ALCXX</name>